<protein>
    <submittedName>
        <fullName evidence="11">Uncharacterized protein</fullName>
    </submittedName>
</protein>
<dbReference type="EMBL" id="CAUOFW020005697">
    <property type="protein sequence ID" value="CAK9171264.1"/>
    <property type="molecule type" value="Genomic_DNA"/>
</dbReference>
<organism evidence="11 12">
    <name type="scientific">Ilex paraguariensis</name>
    <name type="common">yerba mate</name>
    <dbReference type="NCBI Taxonomy" id="185542"/>
    <lineage>
        <taxon>Eukaryota</taxon>
        <taxon>Viridiplantae</taxon>
        <taxon>Streptophyta</taxon>
        <taxon>Embryophyta</taxon>
        <taxon>Tracheophyta</taxon>
        <taxon>Spermatophyta</taxon>
        <taxon>Magnoliopsida</taxon>
        <taxon>eudicotyledons</taxon>
        <taxon>Gunneridae</taxon>
        <taxon>Pentapetalae</taxon>
        <taxon>asterids</taxon>
        <taxon>campanulids</taxon>
        <taxon>Aquifoliales</taxon>
        <taxon>Aquifoliaceae</taxon>
        <taxon>Ilex</taxon>
    </lineage>
</organism>
<gene>
    <name evidence="11" type="ORF">ILEXP_LOCUS40819</name>
</gene>
<dbReference type="GO" id="GO:0005524">
    <property type="term" value="F:ATP binding"/>
    <property type="evidence" value="ECO:0007669"/>
    <property type="project" value="UniProtKB-KW"/>
</dbReference>
<dbReference type="SUPFAM" id="SSF52047">
    <property type="entry name" value="RNI-like"/>
    <property type="match status" value="1"/>
</dbReference>
<keyword evidence="6" id="KW-0067">ATP-binding</keyword>
<dbReference type="Gene3D" id="1.10.10.10">
    <property type="entry name" value="Winged helix-like DNA-binding domain superfamily/Winged helix DNA-binding domain"/>
    <property type="match status" value="1"/>
</dbReference>
<keyword evidence="3" id="KW-0677">Repeat</keyword>
<evidence type="ECO:0000256" key="3">
    <source>
        <dbReference type="ARBA" id="ARBA00022737"/>
    </source>
</evidence>
<dbReference type="Pfam" id="PF00931">
    <property type="entry name" value="NB-ARC"/>
    <property type="match status" value="1"/>
</dbReference>
<dbReference type="InterPro" id="IPR032675">
    <property type="entry name" value="LRR_dom_sf"/>
</dbReference>
<evidence type="ECO:0000256" key="6">
    <source>
        <dbReference type="ARBA" id="ARBA00022840"/>
    </source>
</evidence>
<feature type="domain" description="NB-ARC" evidence="7">
    <location>
        <begin position="177"/>
        <end position="308"/>
    </location>
</feature>
<dbReference type="InterPro" id="IPR044974">
    <property type="entry name" value="Disease_R_plants"/>
</dbReference>
<name>A0ABC8TPZ9_9AQUA</name>
<dbReference type="Pfam" id="PF23598">
    <property type="entry name" value="LRR_14"/>
    <property type="match status" value="1"/>
</dbReference>
<keyword evidence="2" id="KW-0433">Leucine-rich repeat</keyword>
<evidence type="ECO:0000256" key="2">
    <source>
        <dbReference type="ARBA" id="ARBA00022614"/>
    </source>
</evidence>
<dbReference type="InterPro" id="IPR041118">
    <property type="entry name" value="Rx_N"/>
</dbReference>
<dbReference type="InterPro" id="IPR002182">
    <property type="entry name" value="NB-ARC"/>
</dbReference>
<dbReference type="InterPro" id="IPR038005">
    <property type="entry name" value="RX-like_CC"/>
</dbReference>
<dbReference type="InterPro" id="IPR027417">
    <property type="entry name" value="P-loop_NTPase"/>
</dbReference>
<proteinExistence type="inferred from homology"/>
<dbReference type="Gene3D" id="3.80.10.10">
    <property type="entry name" value="Ribonuclease Inhibitor"/>
    <property type="match status" value="1"/>
</dbReference>
<feature type="domain" description="Disease resistance R13L4/SHOC-2-like LRR" evidence="10">
    <location>
        <begin position="520"/>
        <end position="747"/>
    </location>
</feature>
<comment type="caution">
    <text evidence="11">The sequence shown here is derived from an EMBL/GenBank/DDBJ whole genome shotgun (WGS) entry which is preliminary data.</text>
</comment>
<feature type="domain" description="Disease resistance protein winged helix" evidence="9">
    <location>
        <begin position="404"/>
        <end position="475"/>
    </location>
</feature>
<comment type="similarity">
    <text evidence="1">Belongs to the disease resistance NB-LRR family.</text>
</comment>
<dbReference type="AlphaFoldDB" id="A0ABC8TPZ9"/>
<dbReference type="CDD" id="cd14798">
    <property type="entry name" value="RX-CC_like"/>
    <property type="match status" value="1"/>
</dbReference>
<keyword evidence="12" id="KW-1185">Reference proteome</keyword>
<keyword evidence="4" id="KW-0547">Nucleotide-binding</keyword>
<dbReference type="InterPro" id="IPR058922">
    <property type="entry name" value="WHD_DRP"/>
</dbReference>
<evidence type="ECO:0000259" key="7">
    <source>
        <dbReference type="Pfam" id="PF00931"/>
    </source>
</evidence>
<evidence type="ECO:0000259" key="8">
    <source>
        <dbReference type="Pfam" id="PF18052"/>
    </source>
</evidence>
<dbReference type="FunFam" id="3.40.50.300:FF:001091">
    <property type="entry name" value="Probable disease resistance protein At1g61300"/>
    <property type="match status" value="1"/>
</dbReference>
<dbReference type="GO" id="GO:0051607">
    <property type="term" value="P:defense response to virus"/>
    <property type="evidence" value="ECO:0007669"/>
    <property type="project" value="UniProtKB-ARBA"/>
</dbReference>
<dbReference type="Gene3D" id="1.20.5.4130">
    <property type="match status" value="1"/>
</dbReference>
<dbReference type="InterPro" id="IPR036388">
    <property type="entry name" value="WH-like_DNA-bd_sf"/>
</dbReference>
<dbReference type="FunFam" id="1.10.10.10:FF:000322">
    <property type="entry name" value="Probable disease resistance protein At1g63360"/>
    <property type="match status" value="1"/>
</dbReference>
<evidence type="ECO:0000313" key="11">
    <source>
        <dbReference type="EMBL" id="CAK9171264.1"/>
    </source>
</evidence>
<dbReference type="Proteomes" id="UP001642360">
    <property type="component" value="Unassembled WGS sequence"/>
</dbReference>
<dbReference type="Pfam" id="PF23559">
    <property type="entry name" value="WHD_DRP"/>
    <property type="match status" value="1"/>
</dbReference>
<dbReference type="PRINTS" id="PR00364">
    <property type="entry name" value="DISEASERSIST"/>
</dbReference>
<sequence length="750" mass="86762">MEAILASTTADLLIGKIVLATENEASLIRGLRDDLDEIKEEFIGMKAFLQDADKKGVLTKAESTWVASIRDLANEVEDVIDEFMYHMNKQHNGDKFSRLLYQTICLPKNLWVKHRIATKLQKIKRKIKFTYERRKRLAIEQIEGTSSIDDQKTLFNYAESSFFIKEDKLVGIEDDNKLLVKWLTDEEQQCSTVISVVGMGGSGKTTLVSKAFNSRIVKRHFDCQAWITVSQKYVVDDLLRRMIEEFYGATKEAVPTNLNTMGFRELVSTLLSYLGAKKYLVVLDDVWSSKLWEEINVSLPDEGFGNRLFTVTAFSNNPGRRCPQELEILARNLVNKCEGLPLALVALGSAMSSKKLESEWEKVNNNLDFELRNNPSLQKMKLILLLSFNELPYKLKHCFLYCCLFPEDFELKRKRLIRLWMAEGFVEKVKGITPEEVAESYFRELIHRNMLQVVKRDVSGRLKRCKLHDLLREIALSIVAAENFVALYDDQEVSEESGARRLSIQTIKEQIKSLKGMSKLRSLLVFIDYRSSPSLVTLPPGLRLLRVLDLEHTPIEKLPDELVDLFNLQYLSLRRTMVKELPKSIGWLYNLQTLDIRRSGIEVLPTGITKLKNWRHLFMYRIYLHLGETFEYLFGIPTPLNIYKLENLQVREADEEDLCTAMRNMNVLRRLFVMVKDEAETLRMDALTATPPLLQFLHLMGKLEKVPHWFLSLRSLTHLILDWSRLTEDVLPFIKALPWLGFLALDNLNH</sequence>
<dbReference type="PANTHER" id="PTHR23155">
    <property type="entry name" value="DISEASE RESISTANCE PROTEIN RP"/>
    <property type="match status" value="1"/>
</dbReference>
<dbReference type="Gene3D" id="3.40.50.300">
    <property type="entry name" value="P-loop containing nucleotide triphosphate hydrolases"/>
    <property type="match status" value="1"/>
</dbReference>
<evidence type="ECO:0000313" key="12">
    <source>
        <dbReference type="Proteomes" id="UP001642360"/>
    </source>
</evidence>
<feature type="domain" description="Disease resistance N-terminal" evidence="8">
    <location>
        <begin position="13"/>
        <end position="96"/>
    </location>
</feature>
<dbReference type="Pfam" id="PF18052">
    <property type="entry name" value="Rx_N"/>
    <property type="match status" value="1"/>
</dbReference>
<dbReference type="InterPro" id="IPR055414">
    <property type="entry name" value="LRR_R13L4/SHOC2-like"/>
</dbReference>
<evidence type="ECO:0000256" key="1">
    <source>
        <dbReference type="ARBA" id="ARBA00008894"/>
    </source>
</evidence>
<dbReference type="InterPro" id="IPR042197">
    <property type="entry name" value="Apaf_helical"/>
</dbReference>
<evidence type="ECO:0000259" key="10">
    <source>
        <dbReference type="Pfam" id="PF23598"/>
    </source>
</evidence>
<reference evidence="11 12" key="1">
    <citation type="submission" date="2024-02" db="EMBL/GenBank/DDBJ databases">
        <authorList>
            <person name="Vignale AGUSTIN F."/>
            <person name="Sosa J E."/>
            <person name="Modenutti C."/>
        </authorList>
    </citation>
    <scope>NUCLEOTIDE SEQUENCE [LARGE SCALE GENOMIC DNA]</scope>
</reference>
<evidence type="ECO:0000259" key="9">
    <source>
        <dbReference type="Pfam" id="PF23559"/>
    </source>
</evidence>
<dbReference type="SUPFAM" id="SSF52540">
    <property type="entry name" value="P-loop containing nucleoside triphosphate hydrolases"/>
    <property type="match status" value="1"/>
</dbReference>
<accession>A0ABC8TPZ9</accession>
<evidence type="ECO:0000256" key="4">
    <source>
        <dbReference type="ARBA" id="ARBA00022741"/>
    </source>
</evidence>
<evidence type="ECO:0000256" key="5">
    <source>
        <dbReference type="ARBA" id="ARBA00022821"/>
    </source>
</evidence>
<keyword evidence="5" id="KW-0611">Plant defense</keyword>
<dbReference type="PANTHER" id="PTHR23155:SF1205">
    <property type="entry name" value="DISEASE RESISTANCE PROTEIN RPM1"/>
    <property type="match status" value="1"/>
</dbReference>
<dbReference type="Gene3D" id="1.10.8.430">
    <property type="entry name" value="Helical domain of apoptotic protease-activating factors"/>
    <property type="match status" value="1"/>
</dbReference>